<gene>
    <name evidence="5" type="ORF">BKA55DRAFT_519292</name>
</gene>
<dbReference type="RefSeq" id="XP_046045784.1">
    <property type="nucleotide sequence ID" value="XM_046188329.1"/>
</dbReference>
<evidence type="ECO:0000313" key="5">
    <source>
        <dbReference type="EMBL" id="KAH7239990.1"/>
    </source>
</evidence>
<dbReference type="SMART" id="SM00248">
    <property type="entry name" value="ANK"/>
    <property type="match status" value="9"/>
</dbReference>
<dbReference type="InterPro" id="IPR002110">
    <property type="entry name" value="Ankyrin_rpt"/>
</dbReference>
<dbReference type="OrthoDB" id="823504at2759"/>
<reference evidence="5" key="1">
    <citation type="journal article" date="2021" name="Nat. Commun.">
        <title>Genetic determinants of endophytism in the Arabidopsis root mycobiome.</title>
        <authorList>
            <person name="Mesny F."/>
            <person name="Miyauchi S."/>
            <person name="Thiergart T."/>
            <person name="Pickel B."/>
            <person name="Atanasova L."/>
            <person name="Karlsson M."/>
            <person name="Huettel B."/>
            <person name="Barry K.W."/>
            <person name="Haridas S."/>
            <person name="Chen C."/>
            <person name="Bauer D."/>
            <person name="Andreopoulos W."/>
            <person name="Pangilinan J."/>
            <person name="LaButti K."/>
            <person name="Riley R."/>
            <person name="Lipzen A."/>
            <person name="Clum A."/>
            <person name="Drula E."/>
            <person name="Henrissat B."/>
            <person name="Kohler A."/>
            <person name="Grigoriev I.V."/>
            <person name="Martin F.M."/>
            <person name="Hacquard S."/>
        </authorList>
    </citation>
    <scope>NUCLEOTIDE SEQUENCE</scope>
    <source>
        <strain evidence="5">MPI-CAGE-AT-0023</strain>
    </source>
</reference>
<dbReference type="AlphaFoldDB" id="A0A9P9GK47"/>
<dbReference type="SUPFAM" id="SSF48403">
    <property type="entry name" value="Ankyrin repeat"/>
    <property type="match status" value="1"/>
</dbReference>
<comment type="caution">
    <text evidence="5">The sequence shown here is derived from an EMBL/GenBank/DDBJ whole genome shotgun (WGS) entry which is preliminary data.</text>
</comment>
<evidence type="ECO:0000256" key="4">
    <source>
        <dbReference type="SAM" id="MobiDB-lite"/>
    </source>
</evidence>
<dbReference type="PROSITE" id="PS50088">
    <property type="entry name" value="ANK_REPEAT"/>
    <property type="match status" value="2"/>
</dbReference>
<sequence>MTSLLHAETESSYCRFVDDPNTDYEKEGLGRRCAIPMTMVDRDGSILYETPTFDLLYVIISENDTKALQQYLTIAPWAVSIEPIPSDELWAIPRPHPLSDYGGSDGGLHENYFLYAARWGGLGVLQMLLDHCTKGRDVTQQIRFKSERFELLTEAAQWGQLEMVQFLLDNQPRYASIHERDPNGYTALASAASYYEYGRQSSKEGEGVTPAKSEAIMNLLLDRGACASDIALPMYGDKKLRNTVLTLAVEWAGSQLIKRLIDGGADVYAKVTRGPWDESFWDQYGSTFEVNALYVACTHANFEALKTLIDCRGSGVDMTDVIWERDSRGSLPLHWATQNDLPREIYGYPVAIIQEKARNIANIVELLLDLDPTTINVPDNDGNTPLHYATRSLSRHDKLYTPIFQLLCARGADASIRNNEGQTPLHTLFRLNDNGRSFTHKTPIDRATISTLLAHGATPTDADNVGDTPLHIAAANLRWTDAVSYLLQHGADPARQNLREETALHRAAGGSYMGRYFMIKAPERIRAQDDMLARLVKAGGMELMDLADAKGMNPRKICHKTRQEWKELDGPPKQNGYGRGRGRGRGAVRRMHKI</sequence>
<feature type="repeat" description="ANK" evidence="3">
    <location>
        <begin position="465"/>
        <end position="498"/>
    </location>
</feature>
<name>A0A9P9GK47_FUSRE</name>
<feature type="region of interest" description="Disordered" evidence="4">
    <location>
        <begin position="567"/>
        <end position="594"/>
    </location>
</feature>
<evidence type="ECO:0000256" key="2">
    <source>
        <dbReference type="ARBA" id="ARBA00023043"/>
    </source>
</evidence>
<feature type="repeat" description="ANK" evidence="3">
    <location>
        <begin position="381"/>
        <end position="419"/>
    </location>
</feature>
<evidence type="ECO:0000313" key="6">
    <source>
        <dbReference type="Proteomes" id="UP000720189"/>
    </source>
</evidence>
<dbReference type="PROSITE" id="PS50297">
    <property type="entry name" value="ANK_REP_REGION"/>
    <property type="match status" value="2"/>
</dbReference>
<organism evidence="5 6">
    <name type="scientific">Fusarium redolens</name>
    <dbReference type="NCBI Taxonomy" id="48865"/>
    <lineage>
        <taxon>Eukaryota</taxon>
        <taxon>Fungi</taxon>
        <taxon>Dikarya</taxon>
        <taxon>Ascomycota</taxon>
        <taxon>Pezizomycotina</taxon>
        <taxon>Sordariomycetes</taxon>
        <taxon>Hypocreomycetidae</taxon>
        <taxon>Hypocreales</taxon>
        <taxon>Nectriaceae</taxon>
        <taxon>Fusarium</taxon>
        <taxon>Fusarium redolens species complex</taxon>
    </lineage>
</organism>
<dbReference type="PANTHER" id="PTHR24198">
    <property type="entry name" value="ANKYRIN REPEAT AND PROTEIN KINASE DOMAIN-CONTAINING PROTEIN"/>
    <property type="match status" value="1"/>
</dbReference>
<dbReference type="Pfam" id="PF12796">
    <property type="entry name" value="Ank_2"/>
    <property type="match status" value="1"/>
</dbReference>
<dbReference type="PANTHER" id="PTHR24198:SF165">
    <property type="entry name" value="ANKYRIN REPEAT-CONTAINING PROTEIN-RELATED"/>
    <property type="match status" value="1"/>
</dbReference>
<dbReference type="InterPro" id="IPR036770">
    <property type="entry name" value="Ankyrin_rpt-contain_sf"/>
</dbReference>
<dbReference type="Proteomes" id="UP000720189">
    <property type="component" value="Unassembled WGS sequence"/>
</dbReference>
<evidence type="ECO:0000256" key="1">
    <source>
        <dbReference type="ARBA" id="ARBA00022737"/>
    </source>
</evidence>
<dbReference type="GeneID" id="70218283"/>
<dbReference type="EMBL" id="JAGMUX010000014">
    <property type="protein sequence ID" value="KAH7239990.1"/>
    <property type="molecule type" value="Genomic_DNA"/>
</dbReference>
<keyword evidence="6" id="KW-1185">Reference proteome</keyword>
<keyword evidence="2 3" id="KW-0040">ANK repeat</keyword>
<evidence type="ECO:0000256" key="3">
    <source>
        <dbReference type="PROSITE-ProRule" id="PRU00023"/>
    </source>
</evidence>
<proteinExistence type="predicted"/>
<accession>A0A9P9GK47</accession>
<keyword evidence="1" id="KW-0677">Repeat</keyword>
<protein>
    <submittedName>
        <fullName evidence="5">Ankyrin repeat-containing domain protein</fullName>
    </submittedName>
</protein>
<feature type="compositionally biased region" description="Basic residues" evidence="4">
    <location>
        <begin position="580"/>
        <end position="594"/>
    </location>
</feature>
<dbReference type="Gene3D" id="1.25.40.20">
    <property type="entry name" value="Ankyrin repeat-containing domain"/>
    <property type="match status" value="1"/>
</dbReference>